<comment type="subcellular location">
    <subcellularLocation>
        <location evidence="7">Cell inner membrane</location>
        <topology evidence="7">Single-pass type II membrane protein</topology>
    </subcellularLocation>
    <text evidence="7">Localizes to the division septum.</text>
</comment>
<keyword evidence="3 7" id="KW-0812">Transmembrane</keyword>
<comment type="similarity">
    <text evidence="7">Belongs to the FtsB family.</text>
</comment>
<keyword evidence="6 7" id="KW-0131">Cell cycle</keyword>
<evidence type="ECO:0000256" key="6">
    <source>
        <dbReference type="ARBA" id="ARBA00023306"/>
    </source>
</evidence>
<feature type="topological domain" description="Periplasmic" evidence="7">
    <location>
        <begin position="33"/>
        <end position="98"/>
    </location>
</feature>
<keyword evidence="1 7" id="KW-1003">Cell membrane</keyword>
<gene>
    <name evidence="7" type="primary">ftsB</name>
    <name evidence="8" type="ORF">AXE65_07425</name>
</gene>
<evidence type="ECO:0000256" key="5">
    <source>
        <dbReference type="ARBA" id="ARBA00023136"/>
    </source>
</evidence>
<name>A0A139SI24_9GAMM</name>
<keyword evidence="4 7" id="KW-1133">Transmembrane helix</keyword>
<protein>
    <recommendedName>
        <fullName evidence="7">Cell division protein FtsB</fullName>
    </recommendedName>
</protein>
<evidence type="ECO:0000313" key="8">
    <source>
        <dbReference type="EMBL" id="KXU34228.1"/>
    </source>
</evidence>
<dbReference type="PANTHER" id="PTHR37485">
    <property type="entry name" value="CELL DIVISION PROTEIN FTSB"/>
    <property type="match status" value="1"/>
</dbReference>
<dbReference type="PANTHER" id="PTHR37485:SF1">
    <property type="entry name" value="CELL DIVISION PROTEIN FTSB"/>
    <property type="match status" value="1"/>
</dbReference>
<accession>A0A139SI24</accession>
<dbReference type="GO" id="GO:0032153">
    <property type="term" value="C:cell division site"/>
    <property type="evidence" value="ECO:0007669"/>
    <property type="project" value="UniProtKB-UniRule"/>
</dbReference>
<comment type="caution">
    <text evidence="8">The sequence shown here is derived from an EMBL/GenBank/DDBJ whole genome shotgun (WGS) entry which is preliminary data.</text>
</comment>
<evidence type="ECO:0000256" key="1">
    <source>
        <dbReference type="ARBA" id="ARBA00022475"/>
    </source>
</evidence>
<reference evidence="8 9" key="1">
    <citation type="submission" date="2016-02" db="EMBL/GenBank/DDBJ databases">
        <authorList>
            <person name="Wen L."/>
            <person name="He K."/>
            <person name="Yang H."/>
        </authorList>
    </citation>
    <scope>NUCLEOTIDE SEQUENCE [LARGE SCALE GENOMIC DNA]</scope>
    <source>
        <strain evidence="8 9">CV58</strain>
    </source>
</reference>
<keyword evidence="7" id="KW-0997">Cell inner membrane</keyword>
<sequence length="98" mass="11853">MGSLQVFIQRHSVWPLCAVLLALLASLQYRLWQQWQQIEDYEQKIIVQKQENQRLLARNQLIEWDIKDLKQGLEATEERARYDLGMVKEDEILYYFPQ</sequence>
<dbReference type="RefSeq" id="WP_068393089.1">
    <property type="nucleotide sequence ID" value="NZ_LSZO01000217.1"/>
</dbReference>
<keyword evidence="9" id="KW-1185">Reference proteome</keyword>
<feature type="topological domain" description="Cytoplasmic" evidence="7">
    <location>
        <begin position="1"/>
        <end position="15"/>
    </location>
</feature>
<organism evidence="8 9">
    <name type="scientific">Ventosimonas gracilis</name>
    <dbReference type="NCBI Taxonomy" id="1680762"/>
    <lineage>
        <taxon>Bacteria</taxon>
        <taxon>Pseudomonadati</taxon>
        <taxon>Pseudomonadota</taxon>
        <taxon>Gammaproteobacteria</taxon>
        <taxon>Pseudomonadales</taxon>
        <taxon>Ventosimonadaceae</taxon>
        <taxon>Ventosimonas</taxon>
    </lineage>
</organism>
<dbReference type="GO" id="GO:0030428">
    <property type="term" value="C:cell septum"/>
    <property type="evidence" value="ECO:0007669"/>
    <property type="project" value="TreeGrafter"/>
</dbReference>
<evidence type="ECO:0000313" key="9">
    <source>
        <dbReference type="Proteomes" id="UP000072660"/>
    </source>
</evidence>
<keyword evidence="2 7" id="KW-0132">Cell division</keyword>
<dbReference type="GO" id="GO:0043093">
    <property type="term" value="P:FtsZ-dependent cytokinesis"/>
    <property type="evidence" value="ECO:0007669"/>
    <property type="project" value="UniProtKB-UniRule"/>
</dbReference>
<dbReference type="InterPro" id="IPR007060">
    <property type="entry name" value="FtsL/DivIC"/>
</dbReference>
<dbReference type="EMBL" id="LSZO01000217">
    <property type="protein sequence ID" value="KXU34228.1"/>
    <property type="molecule type" value="Genomic_DNA"/>
</dbReference>
<dbReference type="AlphaFoldDB" id="A0A139SI24"/>
<dbReference type="InterPro" id="IPR023081">
    <property type="entry name" value="Cell_div_FtsB"/>
</dbReference>
<dbReference type="GO" id="GO:0005886">
    <property type="term" value="C:plasma membrane"/>
    <property type="evidence" value="ECO:0007669"/>
    <property type="project" value="UniProtKB-SubCell"/>
</dbReference>
<dbReference type="HAMAP" id="MF_00599">
    <property type="entry name" value="FtsB"/>
    <property type="match status" value="1"/>
</dbReference>
<dbReference type="Pfam" id="PF04977">
    <property type="entry name" value="DivIC"/>
    <property type="match status" value="1"/>
</dbReference>
<proteinExistence type="inferred from homology"/>
<evidence type="ECO:0000256" key="3">
    <source>
        <dbReference type="ARBA" id="ARBA00022692"/>
    </source>
</evidence>
<evidence type="ECO:0000256" key="2">
    <source>
        <dbReference type="ARBA" id="ARBA00022618"/>
    </source>
</evidence>
<dbReference type="Proteomes" id="UP000072660">
    <property type="component" value="Unassembled WGS sequence"/>
</dbReference>
<comment type="function">
    <text evidence="7">Essential cell division protein. May link together the upstream cell division proteins, which are predominantly cytoplasmic, with the downstream cell division proteins, which are predominantly periplasmic.</text>
</comment>
<evidence type="ECO:0000256" key="7">
    <source>
        <dbReference type="HAMAP-Rule" id="MF_00599"/>
    </source>
</evidence>
<evidence type="ECO:0000256" key="4">
    <source>
        <dbReference type="ARBA" id="ARBA00022989"/>
    </source>
</evidence>
<comment type="subunit">
    <text evidence="7">Part of a complex composed of FtsB, FtsL and FtsQ.</text>
</comment>
<dbReference type="OrthoDB" id="7061211at2"/>
<keyword evidence="5 7" id="KW-0472">Membrane</keyword>